<dbReference type="EC" id="3.4.-.-" evidence="6"/>
<dbReference type="InterPro" id="IPR051202">
    <property type="entry name" value="Peptidase_C40"/>
</dbReference>
<dbReference type="PANTHER" id="PTHR47053:SF1">
    <property type="entry name" value="MUREIN DD-ENDOPEPTIDASE MEPH-RELATED"/>
    <property type="match status" value="1"/>
</dbReference>
<gene>
    <name evidence="6" type="primary">mepH_1</name>
    <name evidence="6" type="ORF">Talka_01505</name>
</gene>
<evidence type="ECO:0000256" key="3">
    <source>
        <dbReference type="ARBA" id="ARBA00022801"/>
    </source>
</evidence>
<keyword evidence="4" id="KW-0788">Thiol protease</keyword>
<protein>
    <submittedName>
        <fullName evidence="6">Murein DD-endopeptidase MepH</fullName>
        <ecNumber evidence="6">3.4.-.-</ecNumber>
    </submittedName>
</protein>
<dbReference type="AlphaFoldDB" id="A0A554W764"/>
<dbReference type="PROSITE" id="PS51935">
    <property type="entry name" value="NLPC_P60"/>
    <property type="match status" value="1"/>
</dbReference>
<reference evidence="6 7" key="1">
    <citation type="submission" date="2019-07" db="EMBL/GenBank/DDBJ databases">
        <title>Tepidimonas alkaliphilus YIM 72238 draft genome.</title>
        <authorList>
            <person name="Da Costa M.S."/>
            <person name="Froufe H.J.C."/>
            <person name="Egas C."/>
            <person name="Albuquerque L."/>
        </authorList>
    </citation>
    <scope>NUCLEOTIDE SEQUENCE [LARGE SCALE GENOMIC DNA]</scope>
    <source>
        <strain evidence="6 7">YIM 72238</strain>
    </source>
</reference>
<comment type="caution">
    <text evidence="6">The sequence shown here is derived from an EMBL/GenBank/DDBJ whole genome shotgun (WGS) entry which is preliminary data.</text>
</comment>
<keyword evidence="2" id="KW-0645">Protease</keyword>
<sequence>MIAWVALACSVQAAPQGEDSEAAVLGASSAETAPAVWMQRLQTMGSETGAVASQLLDTALSLVGVPYRKGGNSPQVGFDCSGFVRYVYGQALGLALPRRAVEQAQSATPISRDELRPGDLVFFNTMRRAFSHVGVYLGDGKFVHAPRKGDHVKVSDMNERYWAQRYNGARRIEWSDAQALRMLPQAAGAWLTAPPSRER</sequence>
<dbReference type="GO" id="GO:0006508">
    <property type="term" value="P:proteolysis"/>
    <property type="evidence" value="ECO:0007669"/>
    <property type="project" value="UniProtKB-KW"/>
</dbReference>
<dbReference type="InterPro" id="IPR000064">
    <property type="entry name" value="NLP_P60_dom"/>
</dbReference>
<evidence type="ECO:0000256" key="1">
    <source>
        <dbReference type="ARBA" id="ARBA00007074"/>
    </source>
</evidence>
<dbReference type="SUPFAM" id="SSF54001">
    <property type="entry name" value="Cysteine proteinases"/>
    <property type="match status" value="1"/>
</dbReference>
<feature type="domain" description="NlpC/P60" evidence="5">
    <location>
        <begin position="49"/>
        <end position="173"/>
    </location>
</feature>
<accession>A0A554W764</accession>
<evidence type="ECO:0000313" key="7">
    <source>
        <dbReference type="Proteomes" id="UP000315736"/>
    </source>
</evidence>
<dbReference type="EMBL" id="VJNB01000007">
    <property type="protein sequence ID" value="TSE19416.1"/>
    <property type="molecule type" value="Genomic_DNA"/>
</dbReference>
<comment type="similarity">
    <text evidence="1">Belongs to the peptidase C40 family.</text>
</comment>
<dbReference type="Gene3D" id="3.90.1720.10">
    <property type="entry name" value="endopeptidase domain like (from Nostoc punctiforme)"/>
    <property type="match status" value="1"/>
</dbReference>
<keyword evidence="3 6" id="KW-0378">Hydrolase</keyword>
<dbReference type="GO" id="GO:0008234">
    <property type="term" value="F:cysteine-type peptidase activity"/>
    <property type="evidence" value="ECO:0007669"/>
    <property type="project" value="UniProtKB-KW"/>
</dbReference>
<proteinExistence type="inferred from homology"/>
<keyword evidence="7" id="KW-1185">Reference proteome</keyword>
<name>A0A554W764_9BURK</name>
<dbReference type="Proteomes" id="UP000315736">
    <property type="component" value="Unassembled WGS sequence"/>
</dbReference>
<organism evidence="6 7">
    <name type="scientific">Tepidimonas alkaliphilus</name>
    <dbReference type="NCBI Taxonomy" id="2588942"/>
    <lineage>
        <taxon>Bacteria</taxon>
        <taxon>Pseudomonadati</taxon>
        <taxon>Pseudomonadota</taxon>
        <taxon>Betaproteobacteria</taxon>
        <taxon>Burkholderiales</taxon>
        <taxon>Tepidimonas</taxon>
    </lineage>
</organism>
<evidence type="ECO:0000259" key="5">
    <source>
        <dbReference type="PROSITE" id="PS51935"/>
    </source>
</evidence>
<dbReference type="Pfam" id="PF00877">
    <property type="entry name" value="NLPC_P60"/>
    <property type="match status" value="1"/>
</dbReference>
<evidence type="ECO:0000256" key="2">
    <source>
        <dbReference type="ARBA" id="ARBA00022670"/>
    </source>
</evidence>
<evidence type="ECO:0000313" key="6">
    <source>
        <dbReference type="EMBL" id="TSE19416.1"/>
    </source>
</evidence>
<evidence type="ECO:0000256" key="4">
    <source>
        <dbReference type="ARBA" id="ARBA00022807"/>
    </source>
</evidence>
<dbReference type="InterPro" id="IPR038765">
    <property type="entry name" value="Papain-like_cys_pep_sf"/>
</dbReference>
<dbReference type="PANTHER" id="PTHR47053">
    <property type="entry name" value="MUREIN DD-ENDOPEPTIDASE MEPH-RELATED"/>
    <property type="match status" value="1"/>
</dbReference>